<keyword evidence="5 14" id="KW-0812">Transmembrane</keyword>
<feature type="transmembrane region" description="Helical" evidence="14">
    <location>
        <begin position="219"/>
        <end position="239"/>
    </location>
</feature>
<dbReference type="PANTHER" id="PTHR13269:SF6">
    <property type="entry name" value="NUCLEOPORIN NDC1"/>
    <property type="match status" value="1"/>
</dbReference>
<organism evidence="15 16">
    <name type="scientific">Fasciola hepatica</name>
    <name type="common">Liver fluke</name>
    <dbReference type="NCBI Taxonomy" id="6192"/>
    <lineage>
        <taxon>Eukaryota</taxon>
        <taxon>Metazoa</taxon>
        <taxon>Spiralia</taxon>
        <taxon>Lophotrochozoa</taxon>
        <taxon>Platyhelminthes</taxon>
        <taxon>Trematoda</taxon>
        <taxon>Digenea</taxon>
        <taxon>Plagiorchiida</taxon>
        <taxon>Echinostomata</taxon>
        <taxon>Echinostomatoidea</taxon>
        <taxon>Fasciolidae</taxon>
        <taxon>Fasciola</taxon>
    </lineage>
</organism>
<evidence type="ECO:0000256" key="14">
    <source>
        <dbReference type="SAM" id="Phobius"/>
    </source>
</evidence>
<accession>A0A4E0QXH2</accession>
<evidence type="ECO:0000256" key="8">
    <source>
        <dbReference type="ARBA" id="ARBA00022989"/>
    </source>
</evidence>
<feature type="transmembrane region" description="Helical" evidence="14">
    <location>
        <begin position="187"/>
        <end position="207"/>
    </location>
</feature>
<keyword evidence="11 14" id="KW-0472">Membrane</keyword>
<dbReference type="GO" id="GO:0070762">
    <property type="term" value="C:nuclear pore transmembrane ring"/>
    <property type="evidence" value="ECO:0007669"/>
    <property type="project" value="TreeGrafter"/>
</dbReference>
<dbReference type="InterPro" id="IPR019049">
    <property type="entry name" value="Nucleoporin_prot_Ndc1/Nup"/>
</dbReference>
<sequence length="627" mass="70142">MNAVRQEMQFRLVLSCFFASVASTVSLVSLIFVCNLGFIHPWKWATKTFMSSSSAWQIFVFLINTFCITAMTIIFRARLSVADKIACKYYQVCVSLMSESLNVILAAMLVAGLNTYCMLSVIAPVKYYSIFSETHMFVFNQRTHCLVSCGTFMGLLFCLTLLIFNRLTLIYSQPPTFLVDIMREHTISRALATVGRILYFIPIYVLLPKPFCAHHRLSVWFLFLDVRLLVLLFAVGFHLQFSWGCAVSILKWQFTRPIEGNLEPLVQPVGESQETLIKSKQKLEQHLALEHLADLVATSSCARASVFSLSSLGGRPVVWRQVSGWCISLLEQFTTSVQNTNNALLQKSARVNLPYAEIKYQGHLPASLRAQLRHRMKSNANPSLQPSDVSAKSRPLMDLLVDRDFPGAFRALSTQVSRVIRRLPGIQALNTDVPYSVTANLFAGFKSLDADSDLFISGQAVIWATEVLACLTLASYTEDMYGSAQRSLGRILVLFVDSLEAVERHLRLVGLLTNDGAFSQRPSTRIHPMSAKSPVGTQSPKSLSTSSSSCVSDTMLPDKLDSLYIPSYYRFSSDPSLPWRMYATLNWAVANTLSQFGEHLGSIQMSQKAKDKLQQIYAKQLVTDVPQ</sequence>
<reference evidence="15" key="1">
    <citation type="submission" date="2019-03" db="EMBL/GenBank/DDBJ databases">
        <title>Improved annotation for the trematode Fasciola hepatica.</title>
        <authorList>
            <person name="Choi Y.-J."/>
            <person name="Martin J."/>
            <person name="Mitreva M."/>
        </authorList>
    </citation>
    <scope>NUCLEOTIDE SEQUENCE [LARGE SCALE GENOMIC DNA]</scope>
</reference>
<keyword evidence="10" id="KW-0906">Nuclear pore complex</keyword>
<dbReference type="GO" id="GO:0030674">
    <property type="term" value="F:protein-macromolecule adaptor activity"/>
    <property type="evidence" value="ECO:0007669"/>
    <property type="project" value="TreeGrafter"/>
</dbReference>
<evidence type="ECO:0000256" key="6">
    <source>
        <dbReference type="ARBA" id="ARBA00022816"/>
    </source>
</evidence>
<dbReference type="GO" id="GO:0051028">
    <property type="term" value="P:mRNA transport"/>
    <property type="evidence" value="ECO:0007669"/>
    <property type="project" value="UniProtKB-KW"/>
</dbReference>
<keyword evidence="8 14" id="KW-1133">Transmembrane helix</keyword>
<feature type="transmembrane region" description="Helical" evidence="14">
    <location>
        <begin position="143"/>
        <end position="167"/>
    </location>
</feature>
<dbReference type="AlphaFoldDB" id="A0A4E0QXH2"/>
<evidence type="ECO:0008006" key="17">
    <source>
        <dbReference type="Google" id="ProtNLM"/>
    </source>
</evidence>
<gene>
    <name evidence="15" type="ORF">D915_009569</name>
</gene>
<evidence type="ECO:0000256" key="10">
    <source>
        <dbReference type="ARBA" id="ARBA00023132"/>
    </source>
</evidence>
<evidence type="ECO:0000256" key="11">
    <source>
        <dbReference type="ARBA" id="ARBA00023136"/>
    </source>
</evidence>
<keyword evidence="7" id="KW-0653">Protein transport</keyword>
<dbReference type="PANTHER" id="PTHR13269">
    <property type="entry name" value="NUCLEOPORIN NDC1"/>
    <property type="match status" value="1"/>
</dbReference>
<protein>
    <recommendedName>
        <fullName evidence="17">Nucleoporin NDC1</fullName>
    </recommendedName>
</protein>
<name>A0A4E0QXH2_FASHE</name>
<proteinExistence type="inferred from homology"/>
<evidence type="ECO:0000256" key="2">
    <source>
        <dbReference type="ARBA" id="ARBA00004567"/>
    </source>
</evidence>
<dbReference type="GO" id="GO:0031965">
    <property type="term" value="C:nuclear membrane"/>
    <property type="evidence" value="ECO:0007669"/>
    <property type="project" value="UniProtKB-SubCell"/>
</dbReference>
<evidence type="ECO:0000313" key="16">
    <source>
        <dbReference type="Proteomes" id="UP000230066"/>
    </source>
</evidence>
<dbReference type="GO" id="GO:0015031">
    <property type="term" value="P:protein transport"/>
    <property type="evidence" value="ECO:0007669"/>
    <property type="project" value="UniProtKB-KW"/>
</dbReference>
<evidence type="ECO:0000256" key="13">
    <source>
        <dbReference type="SAM" id="MobiDB-lite"/>
    </source>
</evidence>
<feature type="transmembrane region" description="Helical" evidence="14">
    <location>
        <begin position="58"/>
        <end position="77"/>
    </location>
</feature>
<feature type="transmembrane region" description="Helical" evidence="14">
    <location>
        <begin position="12"/>
        <end position="38"/>
    </location>
</feature>
<dbReference type="EMBL" id="JXXN02005822">
    <property type="protein sequence ID" value="THD19693.1"/>
    <property type="molecule type" value="Genomic_DNA"/>
</dbReference>
<keyword evidence="16" id="KW-1185">Reference proteome</keyword>
<dbReference type="GO" id="GO:0006999">
    <property type="term" value="P:nuclear pore organization"/>
    <property type="evidence" value="ECO:0007669"/>
    <property type="project" value="TreeGrafter"/>
</dbReference>
<evidence type="ECO:0000256" key="3">
    <source>
        <dbReference type="ARBA" id="ARBA00005760"/>
    </source>
</evidence>
<comment type="caution">
    <text evidence="15">The sequence shown here is derived from an EMBL/GenBank/DDBJ whole genome shotgun (WGS) entry which is preliminary data.</text>
</comment>
<evidence type="ECO:0000256" key="4">
    <source>
        <dbReference type="ARBA" id="ARBA00022448"/>
    </source>
</evidence>
<keyword evidence="6" id="KW-0509">mRNA transport</keyword>
<evidence type="ECO:0000256" key="7">
    <source>
        <dbReference type="ARBA" id="ARBA00022927"/>
    </source>
</evidence>
<keyword evidence="4" id="KW-0813">Transport</keyword>
<evidence type="ECO:0000256" key="12">
    <source>
        <dbReference type="ARBA" id="ARBA00023242"/>
    </source>
</evidence>
<feature type="compositionally biased region" description="Low complexity" evidence="13">
    <location>
        <begin position="539"/>
        <end position="551"/>
    </location>
</feature>
<evidence type="ECO:0000313" key="15">
    <source>
        <dbReference type="EMBL" id="THD19693.1"/>
    </source>
</evidence>
<comment type="similarity">
    <text evidence="3">Belongs to the NDC1 family.</text>
</comment>
<keyword evidence="12" id="KW-0539">Nucleus</keyword>
<dbReference type="Pfam" id="PF09531">
    <property type="entry name" value="Ndc1_Nup"/>
    <property type="match status" value="1"/>
</dbReference>
<dbReference type="Proteomes" id="UP000230066">
    <property type="component" value="Unassembled WGS sequence"/>
</dbReference>
<comment type="subcellular location">
    <subcellularLocation>
        <location evidence="1">Nucleus membrane</location>
        <topology evidence="1">Multi-pass membrane protein</topology>
    </subcellularLocation>
    <subcellularLocation>
        <location evidence="2">Nucleus</location>
        <location evidence="2">Nuclear pore complex</location>
    </subcellularLocation>
</comment>
<evidence type="ECO:0000256" key="1">
    <source>
        <dbReference type="ARBA" id="ARBA00004232"/>
    </source>
</evidence>
<evidence type="ECO:0000256" key="5">
    <source>
        <dbReference type="ARBA" id="ARBA00022692"/>
    </source>
</evidence>
<evidence type="ECO:0000256" key="9">
    <source>
        <dbReference type="ARBA" id="ARBA00023010"/>
    </source>
</evidence>
<feature type="region of interest" description="Disordered" evidence="13">
    <location>
        <begin position="522"/>
        <end position="551"/>
    </location>
</feature>
<keyword evidence="9" id="KW-0811">Translocation</keyword>